<protein>
    <recommendedName>
        <fullName evidence="2">pre-crRNA processing endonuclease</fullName>
        <ecNumber evidence="2">3.1.-.-</ecNumber>
    </recommendedName>
</protein>
<dbReference type="GO" id="GO:0043571">
    <property type="term" value="P:maintenance of CRISPR repeat elements"/>
    <property type="evidence" value="ECO:0007669"/>
    <property type="project" value="UniProtKB-UniRule"/>
</dbReference>
<evidence type="ECO:0000313" key="3">
    <source>
        <dbReference type="EMBL" id="KEF36215.1"/>
    </source>
</evidence>
<dbReference type="Gene3D" id="3.30.70.2660">
    <property type="match status" value="1"/>
</dbReference>
<dbReference type="EC" id="3.1.-.-" evidence="2"/>
<name>A0A072NSM0_SCHAZ</name>
<evidence type="ECO:0000256" key="2">
    <source>
        <dbReference type="PIRNR" id="PIRNR029950"/>
    </source>
</evidence>
<comment type="function">
    <text evidence="2">CRISPR (clustered regularly interspaced short palindromic repeat) is an adaptive immune system that provides protection against mobile genetic elements (viruses, transposable elements and conjugative plasmids). CRISPR clusters contain spacers, sequences complementary to antecedent mobile elements, and target invading nucleic acids. CRISPR clusters are transcribed and processed into CRISPR RNA (crRNA).</text>
</comment>
<evidence type="ECO:0000313" key="4">
    <source>
        <dbReference type="Proteomes" id="UP000027936"/>
    </source>
</evidence>
<proteinExistence type="inferred from homology"/>
<dbReference type="NCBIfam" id="TIGR02593">
    <property type="entry name" value="CRISPR_cas5"/>
    <property type="match status" value="1"/>
</dbReference>
<dbReference type="InterPro" id="IPR021124">
    <property type="entry name" value="CRISPR-assoc_prot_Cas5"/>
</dbReference>
<organism evidence="3 4">
    <name type="scientific">Schinkia azotoformans MEV2011</name>
    <dbReference type="NCBI Taxonomy" id="1348973"/>
    <lineage>
        <taxon>Bacteria</taxon>
        <taxon>Bacillati</taxon>
        <taxon>Bacillota</taxon>
        <taxon>Bacilli</taxon>
        <taxon>Bacillales</taxon>
        <taxon>Bacillaceae</taxon>
        <taxon>Calidifontibacillus/Schinkia group</taxon>
        <taxon>Schinkia</taxon>
    </lineage>
</organism>
<dbReference type="GO" id="GO:0051607">
    <property type="term" value="P:defense response to virus"/>
    <property type="evidence" value="ECO:0007669"/>
    <property type="project" value="UniProtKB-UniRule"/>
</dbReference>
<accession>A0A072NSM0</accession>
<keyword evidence="2" id="KW-0540">Nuclease</keyword>
<dbReference type="GO" id="GO:0004519">
    <property type="term" value="F:endonuclease activity"/>
    <property type="evidence" value="ECO:0007669"/>
    <property type="project" value="UniProtKB-UniRule"/>
</dbReference>
<comment type="caution">
    <text evidence="3">The sequence shown here is derived from an EMBL/GenBank/DDBJ whole genome shotgun (WGS) entry which is preliminary data.</text>
</comment>
<keyword evidence="2" id="KW-0255">Endonuclease</keyword>
<dbReference type="EMBL" id="JJRY01000032">
    <property type="protein sequence ID" value="KEF36215.1"/>
    <property type="molecule type" value="Genomic_DNA"/>
</dbReference>
<gene>
    <name evidence="3" type="ORF">M670_04596</name>
</gene>
<comment type="similarity">
    <text evidence="2">Belongs to the CRISPR-associated protein Cas5 family. Subtype I-C/Dvulg subfamily.</text>
</comment>
<reference evidence="3 4" key="1">
    <citation type="submission" date="2014-04" db="EMBL/GenBank/DDBJ databases">
        <title>Draft genome sequence of Bacillus azotoformans MEV2011, a (co-) denitrifying strain unable to grow in the presence of oxygen.</title>
        <authorList>
            <person name="Nielsen M."/>
            <person name="Schreiber L."/>
            <person name="Finster K."/>
            <person name="Schramm A."/>
        </authorList>
    </citation>
    <scope>NUCLEOTIDE SEQUENCE [LARGE SCALE GENOMIC DNA]</scope>
    <source>
        <strain evidence="3 4">MEV2011</strain>
    </source>
</reference>
<dbReference type="NCBIfam" id="TIGR01876">
    <property type="entry name" value="cas_Cas5d"/>
    <property type="match status" value="1"/>
</dbReference>
<dbReference type="RefSeq" id="WP_035198673.1">
    <property type="nucleotide sequence ID" value="NZ_JJRY01000032.1"/>
</dbReference>
<keyword evidence="2" id="KW-0378">Hydrolase</keyword>
<dbReference type="AlphaFoldDB" id="A0A072NSM0"/>
<dbReference type="Proteomes" id="UP000027936">
    <property type="component" value="Unassembled WGS sequence"/>
</dbReference>
<dbReference type="OrthoDB" id="5621871at2"/>
<evidence type="ECO:0000256" key="1">
    <source>
        <dbReference type="ARBA" id="ARBA00023118"/>
    </source>
</evidence>
<dbReference type="Pfam" id="PF09704">
    <property type="entry name" value="Cas_Cas5d"/>
    <property type="match status" value="1"/>
</dbReference>
<dbReference type="InterPro" id="IPR010155">
    <property type="entry name" value="CRISPR-assoc_prot_Cas5d"/>
</dbReference>
<sequence length="215" mass="25055">MGQIFQLKVWGEYALFTRVEAKVERVSYPVMTPSAARGILEGILWKPEFKWRIKSIHVLKPIQYYSILRNEVASIVPSNIAASRRDYFTDDDRQLRHSIMLRDVAYIIMAEMQLMNPTMENQMKYASMFLRRVNKGQCFHRPYLGTRECSLHFSLPEDEDQAIPVTMDIGPMLFDLKYPADPGQKNAHAIPYFFDAKLDRGVLHVPEYLYKEVDG</sequence>
<dbReference type="InterPro" id="IPR013422">
    <property type="entry name" value="CRISPR-assoc_prot_Cas5_N"/>
</dbReference>
<keyword evidence="1 2" id="KW-0051">Antiviral defense</keyword>
<dbReference type="PIRSF" id="PIRSF029950">
    <property type="entry name" value="Cas_CT1134"/>
    <property type="match status" value="1"/>
</dbReference>
<dbReference type="GO" id="GO:0003723">
    <property type="term" value="F:RNA binding"/>
    <property type="evidence" value="ECO:0007669"/>
    <property type="project" value="UniProtKB-UniRule"/>
</dbReference>
<dbReference type="GO" id="GO:0016787">
    <property type="term" value="F:hydrolase activity"/>
    <property type="evidence" value="ECO:0007669"/>
    <property type="project" value="UniProtKB-KW"/>
</dbReference>
<dbReference type="PATRIC" id="fig|1348973.3.peg.4461"/>
<keyword evidence="2" id="KW-0694">RNA-binding</keyword>